<gene>
    <name evidence="2" type="ORF">Cgig2_033542</name>
</gene>
<dbReference type="EMBL" id="JAKOGI010000449">
    <property type="protein sequence ID" value="KAJ8434820.1"/>
    <property type="molecule type" value="Genomic_DNA"/>
</dbReference>
<feature type="compositionally biased region" description="Basic and acidic residues" evidence="1">
    <location>
        <begin position="99"/>
        <end position="121"/>
    </location>
</feature>
<dbReference type="AlphaFoldDB" id="A0A9Q1QBH7"/>
<keyword evidence="3" id="KW-1185">Reference proteome</keyword>
<name>A0A9Q1QBH7_9CARY</name>
<accession>A0A9Q1QBH7</accession>
<sequence>MNSGEGRSKPQRTERTGVLRASAGKKLPATRMSGLQIYRGEKLGYRKPEKQLTQKYTAEEDDLYKTEQYTVSWKPPLAPAYKLNADVFKSPDNTFFWEQKGEEEEKRAQQREEEEEQHTVERCRGDFKGNDEHGYMYVARNVGLMSNCRSLGVKGGERPTSRLRLGGDTIEMSDDDEICVASEDAGDEEATKEDDAVDERAA</sequence>
<protein>
    <submittedName>
        <fullName evidence="2">Uncharacterized protein</fullName>
    </submittedName>
</protein>
<comment type="caution">
    <text evidence="2">The sequence shown here is derived from an EMBL/GenBank/DDBJ whole genome shotgun (WGS) entry which is preliminary data.</text>
</comment>
<proteinExistence type="predicted"/>
<evidence type="ECO:0000313" key="2">
    <source>
        <dbReference type="EMBL" id="KAJ8434820.1"/>
    </source>
</evidence>
<evidence type="ECO:0000313" key="3">
    <source>
        <dbReference type="Proteomes" id="UP001153076"/>
    </source>
</evidence>
<organism evidence="2 3">
    <name type="scientific">Carnegiea gigantea</name>
    <dbReference type="NCBI Taxonomy" id="171969"/>
    <lineage>
        <taxon>Eukaryota</taxon>
        <taxon>Viridiplantae</taxon>
        <taxon>Streptophyta</taxon>
        <taxon>Embryophyta</taxon>
        <taxon>Tracheophyta</taxon>
        <taxon>Spermatophyta</taxon>
        <taxon>Magnoliopsida</taxon>
        <taxon>eudicotyledons</taxon>
        <taxon>Gunneridae</taxon>
        <taxon>Pentapetalae</taxon>
        <taxon>Caryophyllales</taxon>
        <taxon>Cactineae</taxon>
        <taxon>Cactaceae</taxon>
        <taxon>Cactoideae</taxon>
        <taxon>Echinocereeae</taxon>
        <taxon>Carnegiea</taxon>
    </lineage>
</organism>
<feature type="region of interest" description="Disordered" evidence="1">
    <location>
        <begin position="1"/>
        <end position="27"/>
    </location>
</feature>
<feature type="region of interest" description="Disordered" evidence="1">
    <location>
        <begin position="180"/>
        <end position="202"/>
    </location>
</feature>
<dbReference type="Proteomes" id="UP001153076">
    <property type="component" value="Unassembled WGS sequence"/>
</dbReference>
<reference evidence="2" key="1">
    <citation type="submission" date="2022-04" db="EMBL/GenBank/DDBJ databases">
        <title>Carnegiea gigantea Genome sequencing and assembly v2.</title>
        <authorList>
            <person name="Copetti D."/>
            <person name="Sanderson M.J."/>
            <person name="Burquez A."/>
            <person name="Wojciechowski M.F."/>
        </authorList>
    </citation>
    <scope>NUCLEOTIDE SEQUENCE</scope>
    <source>
        <strain evidence="2">SGP5-SGP5p</strain>
        <tissue evidence="2">Aerial part</tissue>
    </source>
</reference>
<feature type="compositionally biased region" description="Basic and acidic residues" evidence="1">
    <location>
        <begin position="1"/>
        <end position="17"/>
    </location>
</feature>
<evidence type="ECO:0000256" key="1">
    <source>
        <dbReference type="SAM" id="MobiDB-lite"/>
    </source>
</evidence>
<feature type="region of interest" description="Disordered" evidence="1">
    <location>
        <begin position="98"/>
        <end position="121"/>
    </location>
</feature>